<dbReference type="InParanoid" id="E3JAT9"/>
<accession>E3JAT9</accession>
<dbReference type="KEGG" id="fri:FraEuI1c_5440"/>
<dbReference type="InterPro" id="IPR002878">
    <property type="entry name" value="ChsH2_C"/>
</dbReference>
<keyword evidence="4" id="KW-1185">Reference proteome</keyword>
<dbReference type="Proteomes" id="UP000002484">
    <property type="component" value="Chromosome"/>
</dbReference>
<dbReference type="AlphaFoldDB" id="E3JAT9"/>
<organism evidence="3 4">
    <name type="scientific">Pseudofrankia inefficax (strain DSM 45817 / CECT 9037 / DDB 130130 / EuI1c)</name>
    <name type="common">Frankia inefficax</name>
    <dbReference type="NCBI Taxonomy" id="298654"/>
    <lineage>
        <taxon>Bacteria</taxon>
        <taxon>Bacillati</taxon>
        <taxon>Actinomycetota</taxon>
        <taxon>Actinomycetes</taxon>
        <taxon>Frankiales</taxon>
        <taxon>Frankiaceae</taxon>
        <taxon>Pseudofrankia</taxon>
    </lineage>
</organism>
<evidence type="ECO:0000259" key="1">
    <source>
        <dbReference type="Pfam" id="PF01796"/>
    </source>
</evidence>
<dbReference type="InterPro" id="IPR052513">
    <property type="entry name" value="Thioester_dehydratase-like"/>
</dbReference>
<evidence type="ECO:0000313" key="4">
    <source>
        <dbReference type="Proteomes" id="UP000002484"/>
    </source>
</evidence>
<dbReference type="STRING" id="298654.FraEuI1c_5440"/>
<evidence type="ECO:0000313" key="3">
    <source>
        <dbReference type="EMBL" id="ADP83427.1"/>
    </source>
</evidence>
<dbReference type="SUPFAM" id="SSF50249">
    <property type="entry name" value="Nucleic acid-binding proteins"/>
    <property type="match status" value="1"/>
</dbReference>
<gene>
    <name evidence="3" type="ordered locus">FraEuI1c_5440</name>
</gene>
<dbReference type="HOGENOM" id="CLU_144707_1_0_11"/>
<dbReference type="eggNOG" id="COG1545">
    <property type="taxonomic scope" value="Bacteria"/>
</dbReference>
<reference evidence="3 4" key="1">
    <citation type="submission" date="2010-10" db="EMBL/GenBank/DDBJ databases">
        <title>Complete sequence of Frankia sp. EuI1c.</title>
        <authorList>
            <consortium name="US DOE Joint Genome Institute"/>
            <person name="Lucas S."/>
            <person name="Copeland A."/>
            <person name="Lapidus A."/>
            <person name="Cheng J.-F."/>
            <person name="Bruce D."/>
            <person name="Goodwin L."/>
            <person name="Pitluck S."/>
            <person name="Chertkov O."/>
            <person name="Detter J.C."/>
            <person name="Han C."/>
            <person name="Tapia R."/>
            <person name="Land M."/>
            <person name="Hauser L."/>
            <person name="Jeffries C."/>
            <person name="Kyrpides N."/>
            <person name="Ivanova N."/>
            <person name="Mikhailova N."/>
            <person name="Beauchemin N."/>
            <person name="Sen A."/>
            <person name="Sur S.A."/>
            <person name="Gtari M."/>
            <person name="Wall L."/>
            <person name="Tisa L."/>
            <person name="Woyke T."/>
        </authorList>
    </citation>
    <scope>NUCLEOTIDE SEQUENCE [LARGE SCALE GENOMIC DNA]</scope>
    <source>
        <strain evidence="4">DSM 45817 / CECT 9037 / EuI1c</strain>
    </source>
</reference>
<dbReference type="PANTHER" id="PTHR34075">
    <property type="entry name" value="BLR3430 PROTEIN"/>
    <property type="match status" value="1"/>
</dbReference>
<name>E3JAT9_PSEI1</name>
<dbReference type="EMBL" id="CP002299">
    <property type="protein sequence ID" value="ADP83427.1"/>
    <property type="molecule type" value="Genomic_DNA"/>
</dbReference>
<dbReference type="Pfam" id="PF12172">
    <property type="entry name" value="zf-ChsH2"/>
    <property type="match status" value="1"/>
</dbReference>
<feature type="domain" description="ChsH2 C-terminal OB-fold" evidence="1">
    <location>
        <begin position="56"/>
        <end position="124"/>
    </location>
</feature>
<dbReference type="InterPro" id="IPR022002">
    <property type="entry name" value="ChsH2_Znr"/>
</dbReference>
<protein>
    <submittedName>
        <fullName evidence="3">Uncharacterized protein</fullName>
    </submittedName>
</protein>
<dbReference type="Pfam" id="PF01796">
    <property type="entry name" value="OB_ChsH2_C"/>
    <property type="match status" value="1"/>
</dbReference>
<dbReference type="PANTHER" id="PTHR34075:SF5">
    <property type="entry name" value="BLR3430 PROTEIN"/>
    <property type="match status" value="1"/>
</dbReference>
<dbReference type="InterPro" id="IPR012340">
    <property type="entry name" value="NA-bd_OB-fold"/>
</dbReference>
<evidence type="ECO:0000259" key="2">
    <source>
        <dbReference type="Pfam" id="PF12172"/>
    </source>
</evidence>
<feature type="domain" description="ChsH2 rubredoxin-like zinc ribbon" evidence="2">
    <location>
        <begin position="21"/>
        <end position="51"/>
    </location>
</feature>
<dbReference type="Gene3D" id="6.10.30.10">
    <property type="match status" value="1"/>
</dbReference>
<sequence>MAQQVVAQRVVAEGLFDWPSDEPRLIGSKCQVCGLVAFPAYPNCPRCGSLDTAQTRLSTRGTLWTWTRQRFQPKNPPYLGTEPAADFVGYGVGYVELPEARIEARLAVGVDEPLEIGQEMELVVVPFATDADGTEVLTFAFRPVEKN</sequence>
<proteinExistence type="predicted"/>